<dbReference type="InterPro" id="IPR036291">
    <property type="entry name" value="NAD(P)-bd_dom_sf"/>
</dbReference>
<name>A0A397HY96_ASPTH</name>
<dbReference type="EMBL" id="NKHU02000017">
    <property type="protein sequence ID" value="RHZ65540.1"/>
    <property type="molecule type" value="Genomic_DNA"/>
</dbReference>
<dbReference type="STRING" id="41047.A0A397HY96"/>
<dbReference type="RefSeq" id="XP_026617898.1">
    <property type="nucleotide sequence ID" value="XM_026763097.1"/>
</dbReference>
<evidence type="ECO:0000313" key="1">
    <source>
        <dbReference type="EMBL" id="RHZ65540.1"/>
    </source>
</evidence>
<dbReference type="VEuPathDB" id="FungiDB:CDV56_109478"/>
<dbReference type="OrthoDB" id="2735536at2759"/>
<accession>A0A397HY96</accession>
<dbReference type="Gene3D" id="3.40.50.720">
    <property type="entry name" value="NAD(P)-binding Rossmann-like Domain"/>
    <property type="match status" value="2"/>
</dbReference>
<gene>
    <name evidence="1" type="ORF">CDV56_109478</name>
</gene>
<organism evidence="1 2">
    <name type="scientific">Aspergillus thermomutatus</name>
    <name type="common">Neosartorya pseudofischeri</name>
    <dbReference type="NCBI Taxonomy" id="41047"/>
    <lineage>
        <taxon>Eukaryota</taxon>
        <taxon>Fungi</taxon>
        <taxon>Dikarya</taxon>
        <taxon>Ascomycota</taxon>
        <taxon>Pezizomycotina</taxon>
        <taxon>Eurotiomycetes</taxon>
        <taxon>Eurotiomycetidae</taxon>
        <taxon>Eurotiales</taxon>
        <taxon>Aspergillaceae</taxon>
        <taxon>Aspergillus</taxon>
        <taxon>Aspergillus subgen. Fumigati</taxon>
    </lineage>
</organism>
<sequence>MTRVLLTGSGFIAAHILDTLLAHGHSVVTTVRSQQKAIAIQQAHPQVPRIGSTLPLSKTSSSQEHSIMLLSLIPRLKLSFTPPVPITFTQKMRRRNFWNQADWSPITESQAHESPANGYRASKTFAVGTSCLDVHGTGETILHTLRHQSPASPRPHFFTVSSHFSNKEIAEIIREEFPQFNDCLPTGEALVPGDYPPDGVYGFDNSRMRQILGAWFQSLRESVVDVVRSLLERGVEDV</sequence>
<dbReference type="AlphaFoldDB" id="A0A397HY96"/>
<dbReference type="Proteomes" id="UP000215305">
    <property type="component" value="Unassembled WGS sequence"/>
</dbReference>
<evidence type="ECO:0008006" key="3">
    <source>
        <dbReference type="Google" id="ProtNLM"/>
    </source>
</evidence>
<comment type="caution">
    <text evidence="1">The sequence shown here is derived from an EMBL/GenBank/DDBJ whole genome shotgun (WGS) entry which is preliminary data.</text>
</comment>
<evidence type="ECO:0000313" key="2">
    <source>
        <dbReference type="Proteomes" id="UP000215305"/>
    </source>
</evidence>
<protein>
    <recommendedName>
        <fullName evidence="3">NAD-dependent epimerase/dehydratase domain-containing protein</fullName>
    </recommendedName>
</protein>
<dbReference type="GeneID" id="38131452"/>
<proteinExistence type="predicted"/>
<dbReference type="SUPFAM" id="SSF51735">
    <property type="entry name" value="NAD(P)-binding Rossmann-fold domains"/>
    <property type="match status" value="2"/>
</dbReference>
<keyword evidence="2" id="KW-1185">Reference proteome</keyword>
<reference evidence="1" key="1">
    <citation type="submission" date="2018-08" db="EMBL/GenBank/DDBJ databases">
        <title>Draft genome sequence of azole-resistant Aspergillus thermomutatus (Neosartorya pseudofischeri) strain HMR AF 39, isolated from a human nasal aspirate.</title>
        <authorList>
            <person name="Parent-Michaud M."/>
            <person name="Dufresne P.J."/>
            <person name="Fournier E."/>
            <person name="Martineau C."/>
            <person name="Moreira S."/>
            <person name="Perkins V."/>
            <person name="De Repentigny L."/>
            <person name="Dufresne S.F."/>
        </authorList>
    </citation>
    <scope>NUCLEOTIDE SEQUENCE [LARGE SCALE GENOMIC DNA]</scope>
    <source>
        <strain evidence="1">HMR AF 39</strain>
    </source>
</reference>